<organism evidence="3 4">
    <name type="scientific">Streptomyces physcomitrii</name>
    <dbReference type="NCBI Taxonomy" id="2724184"/>
    <lineage>
        <taxon>Bacteria</taxon>
        <taxon>Bacillati</taxon>
        <taxon>Actinomycetota</taxon>
        <taxon>Actinomycetes</taxon>
        <taxon>Kitasatosporales</taxon>
        <taxon>Streptomycetaceae</taxon>
        <taxon>Streptomyces</taxon>
    </lineage>
</organism>
<name>A0ABX1H8N7_9ACTN</name>
<proteinExistence type="predicted"/>
<reference evidence="3 4" key="1">
    <citation type="submission" date="2020-04" db="EMBL/GenBank/DDBJ databases">
        <title>Phylogenetic Diversity and Antibacterial Activity against Ralstonia solanacearum of Endophytic Actinomycete Isolated from Moss.</title>
        <authorList>
            <person name="Zhuang X."/>
        </authorList>
    </citation>
    <scope>NUCLEOTIDE SEQUENCE [LARGE SCALE GENOMIC DNA]</scope>
    <source>
        <strain evidence="3 4">LD120</strain>
    </source>
</reference>
<comment type="caution">
    <text evidence="3">The sequence shown here is derived from an EMBL/GenBank/DDBJ whole genome shotgun (WGS) entry which is preliminary data.</text>
</comment>
<evidence type="ECO:0000313" key="4">
    <source>
        <dbReference type="Proteomes" id="UP000772196"/>
    </source>
</evidence>
<gene>
    <name evidence="3" type="ORF">HFV08_26410</name>
</gene>
<dbReference type="SUPFAM" id="SSF56112">
    <property type="entry name" value="Protein kinase-like (PK-like)"/>
    <property type="match status" value="1"/>
</dbReference>
<protein>
    <submittedName>
        <fullName evidence="3">Phosphotransferase</fullName>
    </submittedName>
</protein>
<dbReference type="InterPro" id="IPR052077">
    <property type="entry name" value="CcrZ_PhaseVar_Mediator"/>
</dbReference>
<keyword evidence="4" id="KW-1185">Reference proteome</keyword>
<dbReference type="Proteomes" id="UP000772196">
    <property type="component" value="Unassembled WGS sequence"/>
</dbReference>
<feature type="compositionally biased region" description="Basic and acidic residues" evidence="1">
    <location>
        <begin position="101"/>
        <end position="114"/>
    </location>
</feature>
<evidence type="ECO:0000259" key="2">
    <source>
        <dbReference type="Pfam" id="PF01636"/>
    </source>
</evidence>
<accession>A0ABX1H8N7</accession>
<sequence>MRREWLPRTAAAEPGPEGRGFLRARAALVERTVLRPHWPLFGGLFTALGVPGDALARYAERLPALTRRPGQLLHTELHRGTVRITEWDGGSETGRGPGVHNGHDSGPDTRHDSGPDTGQAAPRPVLVGWEAAAWGDPLHELATHLVRTRYPAAQEPAVVEAWSAALAAARPAAVHGLARDLPHHLGLARAQDLYTEVMRTAHALGAAPDPARLDTAATAVRRALEAAAEPLRLTRLPGSGEIVGALHRWATARQGTAPHPGWRADPRLPLGPAFGAGAVHRALLAEGAAPAEHVFKGTAHLNTVVRLPGRAEPVVVRRKLPRTGTRERRFLSEHAVLAALESSGVGAPRVLALGVSGRGVPPAQVPAEPFAIHTYVGPPGGAPPTHPVAGLLPAEADHLVDQLGALTRVECRQLDPAAAEADFSVWLRAELVRLVAELPAESQEAARELGLPGAERLGQILARHRVTAREPVLLHGDLNPWNLVRGPAPGELTVIDWEMAMIGDPLYDLVRHLHLTPARAEIRQRMFRRWEQKLGERYTRGWQEDQRVYRWIELVRSAYIDLDRLHTGTGLDAPNVARAVDSYAMTLAAAKAALGLPPGPPGPPGVPFPAGIRPGGKKRTAGIFGPVTD</sequence>
<dbReference type="EMBL" id="JAAWWP010000021">
    <property type="protein sequence ID" value="NKI44713.1"/>
    <property type="molecule type" value="Genomic_DNA"/>
</dbReference>
<dbReference type="InterPro" id="IPR011009">
    <property type="entry name" value="Kinase-like_dom_sf"/>
</dbReference>
<dbReference type="PANTHER" id="PTHR40086:SF1">
    <property type="entry name" value="CELL CYCLE REGULATOR CCRZ"/>
    <property type="match status" value="1"/>
</dbReference>
<feature type="domain" description="Aminoglycoside phosphotransferase" evidence="2">
    <location>
        <begin position="302"/>
        <end position="535"/>
    </location>
</feature>
<dbReference type="PANTHER" id="PTHR40086">
    <property type="entry name" value="PHOSPHOTRANSFERASE YTMP-RELATED"/>
    <property type="match status" value="1"/>
</dbReference>
<evidence type="ECO:0000256" key="1">
    <source>
        <dbReference type="SAM" id="MobiDB-lite"/>
    </source>
</evidence>
<evidence type="ECO:0000313" key="3">
    <source>
        <dbReference type="EMBL" id="NKI44713.1"/>
    </source>
</evidence>
<feature type="region of interest" description="Disordered" evidence="1">
    <location>
        <begin position="84"/>
        <end position="122"/>
    </location>
</feature>
<dbReference type="InterPro" id="IPR002575">
    <property type="entry name" value="Aminoglycoside_PTrfase"/>
</dbReference>
<dbReference type="Pfam" id="PF01636">
    <property type="entry name" value="APH"/>
    <property type="match status" value="1"/>
</dbReference>
<dbReference type="Gene3D" id="3.90.1200.10">
    <property type="match status" value="1"/>
</dbReference>